<dbReference type="GO" id="GO:0051453">
    <property type="term" value="P:regulation of intracellular pH"/>
    <property type="evidence" value="ECO:0007669"/>
    <property type="project" value="TreeGrafter"/>
</dbReference>
<feature type="transmembrane region" description="Helical" evidence="10">
    <location>
        <begin position="28"/>
        <end position="46"/>
    </location>
</feature>
<comment type="subcellular location">
    <subcellularLocation>
        <location evidence="1 10">Cell membrane</location>
        <topology evidence="1 10">Multi-pass membrane protein</topology>
    </subcellularLocation>
</comment>
<evidence type="ECO:0000256" key="10">
    <source>
        <dbReference type="RuleBase" id="RU366002"/>
    </source>
</evidence>
<keyword evidence="2 10" id="KW-0813">Transport</keyword>
<comment type="similarity">
    <text evidence="10">Belongs to the monovalent cation:proton antiporter 1 (CPA1) transporter (TC 2.A.36) family.</text>
</comment>
<evidence type="ECO:0000256" key="7">
    <source>
        <dbReference type="ARBA" id="ARBA00023065"/>
    </source>
</evidence>
<dbReference type="InterPro" id="IPR006153">
    <property type="entry name" value="Cation/H_exchanger_TM"/>
</dbReference>
<feature type="transmembrane region" description="Helical" evidence="10">
    <location>
        <begin position="378"/>
        <end position="407"/>
    </location>
</feature>
<proteinExistence type="inferred from homology"/>
<evidence type="ECO:0000256" key="8">
    <source>
        <dbReference type="ARBA" id="ARBA00023136"/>
    </source>
</evidence>
<feature type="transmembrane region" description="Helical" evidence="10">
    <location>
        <begin position="301"/>
        <end position="324"/>
    </location>
</feature>
<feature type="transmembrane region" description="Helical" evidence="10">
    <location>
        <begin position="58"/>
        <end position="78"/>
    </location>
</feature>
<keyword evidence="8 10" id="KW-0472">Membrane</keyword>
<name>A0A2H1KBL8_9MICO</name>
<keyword evidence="5 10" id="KW-1133">Transmembrane helix</keyword>
<dbReference type="EMBL" id="FXYX01000027">
    <property type="protein sequence ID" value="SMX96968.1"/>
    <property type="molecule type" value="Genomic_DNA"/>
</dbReference>
<keyword evidence="4 10" id="KW-0812">Transmembrane</keyword>
<evidence type="ECO:0000256" key="9">
    <source>
        <dbReference type="ARBA" id="ARBA00023201"/>
    </source>
</evidence>
<accession>A0A2H1KBL8</accession>
<evidence type="ECO:0000313" key="12">
    <source>
        <dbReference type="EMBL" id="SMX96968.1"/>
    </source>
</evidence>
<evidence type="ECO:0000256" key="5">
    <source>
        <dbReference type="ARBA" id="ARBA00022989"/>
    </source>
</evidence>
<feature type="transmembrane region" description="Helical" evidence="10">
    <location>
        <begin position="179"/>
        <end position="203"/>
    </location>
</feature>
<dbReference type="GO" id="GO:0015386">
    <property type="term" value="F:potassium:proton antiporter activity"/>
    <property type="evidence" value="ECO:0007669"/>
    <property type="project" value="TreeGrafter"/>
</dbReference>
<keyword evidence="9 10" id="KW-0739">Sodium transport</keyword>
<dbReference type="InterPro" id="IPR004705">
    <property type="entry name" value="Cation/H_exchanger_CPA1_bac"/>
</dbReference>
<dbReference type="AlphaFoldDB" id="A0A2H1KBL8"/>
<gene>
    <name evidence="12" type="ORF">BI49514_02873</name>
</gene>
<dbReference type="Proteomes" id="UP000234382">
    <property type="component" value="Unassembled WGS sequence"/>
</dbReference>
<keyword evidence="10" id="KW-0050">Antiport</keyword>
<evidence type="ECO:0000256" key="3">
    <source>
        <dbReference type="ARBA" id="ARBA00022475"/>
    </source>
</evidence>
<dbReference type="GO" id="GO:0005886">
    <property type="term" value="C:plasma membrane"/>
    <property type="evidence" value="ECO:0007669"/>
    <property type="project" value="UniProtKB-SubCell"/>
</dbReference>
<feature type="domain" description="Cation/H+ exchanger transmembrane" evidence="11">
    <location>
        <begin position="14"/>
        <end position="402"/>
    </location>
</feature>
<dbReference type="GO" id="GO:0015385">
    <property type="term" value="F:sodium:proton antiporter activity"/>
    <property type="evidence" value="ECO:0007669"/>
    <property type="project" value="InterPro"/>
</dbReference>
<feature type="transmembrane region" description="Helical" evidence="10">
    <location>
        <begin position="223"/>
        <end position="247"/>
    </location>
</feature>
<evidence type="ECO:0000256" key="4">
    <source>
        <dbReference type="ARBA" id="ARBA00022692"/>
    </source>
</evidence>
<dbReference type="PANTHER" id="PTHR10110:SF86">
    <property type="entry name" value="SODIUM_HYDROGEN EXCHANGER 7"/>
    <property type="match status" value="1"/>
</dbReference>
<evidence type="ECO:0000256" key="1">
    <source>
        <dbReference type="ARBA" id="ARBA00004651"/>
    </source>
</evidence>
<keyword evidence="3 10" id="KW-1003">Cell membrane</keyword>
<dbReference type="PANTHER" id="PTHR10110">
    <property type="entry name" value="SODIUM/HYDROGEN EXCHANGER"/>
    <property type="match status" value="1"/>
</dbReference>
<evidence type="ECO:0000259" key="11">
    <source>
        <dbReference type="Pfam" id="PF00999"/>
    </source>
</evidence>
<reference evidence="13" key="1">
    <citation type="submission" date="2017-03" db="EMBL/GenBank/DDBJ databases">
        <authorList>
            <person name="Monnet C."/>
        </authorList>
    </citation>
    <scope>NUCLEOTIDE SEQUENCE [LARGE SCALE GENOMIC DNA]</scope>
    <source>
        <strain evidence="13">ATCC 49514</strain>
    </source>
</reference>
<protein>
    <submittedName>
        <fullName evidence="12">Sodium/proton antiporter, CPA1 family</fullName>
    </submittedName>
</protein>
<feature type="transmembrane region" description="Helical" evidence="10">
    <location>
        <begin position="268"/>
        <end position="289"/>
    </location>
</feature>
<feature type="transmembrane region" description="Helical" evidence="10">
    <location>
        <begin position="345"/>
        <end position="366"/>
    </location>
</feature>
<dbReference type="GO" id="GO:0098719">
    <property type="term" value="P:sodium ion import across plasma membrane"/>
    <property type="evidence" value="ECO:0007669"/>
    <property type="project" value="TreeGrafter"/>
</dbReference>
<organism evidence="12 13">
    <name type="scientific">Brevibacterium iodinum ATCC 49514</name>
    <dbReference type="NCBI Taxonomy" id="1255616"/>
    <lineage>
        <taxon>Bacteria</taxon>
        <taxon>Bacillati</taxon>
        <taxon>Actinomycetota</taxon>
        <taxon>Actinomycetes</taxon>
        <taxon>Micrococcales</taxon>
        <taxon>Brevibacteriaceae</taxon>
        <taxon>Brevibacterium</taxon>
    </lineage>
</organism>
<evidence type="ECO:0000256" key="6">
    <source>
        <dbReference type="ARBA" id="ARBA00023053"/>
    </source>
</evidence>
<sequence>MTTLLMIIGFGAATSVVVGLGQKLKLPWPALMVLIGIAGAFIPTFAEVAIDPELVLPLFLPPLLFAAAQKTSWALFAIRWRTILGMSVALVGVTVAVVAGSAVFLVPGITITAAIALGAMLAPPDPVAVEAVASTVSIPRRIMSTLQSEGLFNDAASLVIFQTAMAAVLAGTEVDYADLAVSFVVSAVVAIGVGLVLSFAAWWVMEKIDHTVARSSLMLVLPFGVYLVAEHLHASGVIAVVVAALEIRRRDTAGNSAERVTLNSTWQVLEMLITGIAFGLIGLDLRLIIESEHADLGRALLVGLIIAAVVVAVRFVWLLLGTFIERKRGEEDPDAAPLNVRDATLMTWGGMRGLATVALALSIPATTSSGAPFPGRSYVVVSAAVVLLVTLVVAGLTFPTVVAMLGIDDEAEKEEQATKEIALRAYKAAIREIMDDDSLPDEVIEPLRARFKMLHDQLTGTTDDQASSEQALVFKEHREKIMAVQKKAMQSARAAVLKARRERGTDPEIADRVLHRFDLQSVITR</sequence>
<feature type="transmembrane region" description="Helical" evidence="10">
    <location>
        <begin position="6"/>
        <end position="21"/>
    </location>
</feature>
<feature type="transmembrane region" description="Helical" evidence="10">
    <location>
        <begin position="155"/>
        <end position="172"/>
    </location>
</feature>
<evidence type="ECO:0000313" key="13">
    <source>
        <dbReference type="Proteomes" id="UP000234382"/>
    </source>
</evidence>
<dbReference type="RefSeq" id="WP_167443987.1">
    <property type="nucleotide sequence ID" value="NZ_FXYX01000027.1"/>
</dbReference>
<dbReference type="InterPro" id="IPR018422">
    <property type="entry name" value="Cation/H_exchanger_CPA1"/>
</dbReference>
<dbReference type="Gene3D" id="6.10.140.1330">
    <property type="match status" value="1"/>
</dbReference>
<dbReference type="NCBIfam" id="TIGR00831">
    <property type="entry name" value="a_cpa1"/>
    <property type="match status" value="1"/>
</dbReference>
<keyword evidence="6 10" id="KW-0915">Sodium</keyword>
<feature type="transmembrane region" description="Helical" evidence="10">
    <location>
        <begin position="90"/>
        <end position="117"/>
    </location>
</feature>
<evidence type="ECO:0000256" key="2">
    <source>
        <dbReference type="ARBA" id="ARBA00022448"/>
    </source>
</evidence>
<dbReference type="Pfam" id="PF00999">
    <property type="entry name" value="Na_H_Exchanger"/>
    <property type="match status" value="1"/>
</dbReference>
<comment type="function">
    <text evidence="10">Na(+)/H(+) antiporter that extrudes sodium in exchange for external protons.</text>
</comment>
<keyword evidence="13" id="KW-1185">Reference proteome</keyword>
<keyword evidence="7 10" id="KW-0406">Ion transport</keyword>